<feature type="transmembrane region" description="Helical" evidence="1">
    <location>
        <begin position="61"/>
        <end position="80"/>
    </location>
</feature>
<dbReference type="Proteomes" id="UP000037069">
    <property type="component" value="Unassembled WGS sequence"/>
</dbReference>
<reference evidence="2 3" key="1">
    <citation type="journal article" date="2015" name="Nat. Commun.">
        <title>Lucilia cuprina genome unlocks parasitic fly biology to underpin future interventions.</title>
        <authorList>
            <person name="Anstead C.A."/>
            <person name="Korhonen P.K."/>
            <person name="Young N.D."/>
            <person name="Hall R.S."/>
            <person name="Jex A.R."/>
            <person name="Murali S.C."/>
            <person name="Hughes D.S."/>
            <person name="Lee S.F."/>
            <person name="Perry T."/>
            <person name="Stroehlein A.J."/>
            <person name="Ansell B.R."/>
            <person name="Breugelmans B."/>
            <person name="Hofmann A."/>
            <person name="Qu J."/>
            <person name="Dugan S."/>
            <person name="Lee S.L."/>
            <person name="Chao H."/>
            <person name="Dinh H."/>
            <person name="Han Y."/>
            <person name="Doddapaneni H.V."/>
            <person name="Worley K.C."/>
            <person name="Muzny D.M."/>
            <person name="Ioannidis P."/>
            <person name="Waterhouse R.M."/>
            <person name="Zdobnov E.M."/>
            <person name="James P.J."/>
            <person name="Bagnall N.H."/>
            <person name="Kotze A.C."/>
            <person name="Gibbs R.A."/>
            <person name="Richards S."/>
            <person name="Batterham P."/>
            <person name="Gasser R.B."/>
        </authorList>
    </citation>
    <scope>NUCLEOTIDE SEQUENCE [LARGE SCALE GENOMIC DNA]</scope>
    <source>
        <strain evidence="2 3">LS</strain>
        <tissue evidence="2">Full body</tissue>
    </source>
</reference>
<proteinExistence type="predicted"/>
<evidence type="ECO:0000313" key="2">
    <source>
        <dbReference type="EMBL" id="KNC23335.1"/>
    </source>
</evidence>
<organism evidence="2 3">
    <name type="scientific">Lucilia cuprina</name>
    <name type="common">Green bottle fly</name>
    <name type="synonym">Australian sheep blowfly</name>
    <dbReference type="NCBI Taxonomy" id="7375"/>
    <lineage>
        <taxon>Eukaryota</taxon>
        <taxon>Metazoa</taxon>
        <taxon>Ecdysozoa</taxon>
        <taxon>Arthropoda</taxon>
        <taxon>Hexapoda</taxon>
        <taxon>Insecta</taxon>
        <taxon>Pterygota</taxon>
        <taxon>Neoptera</taxon>
        <taxon>Endopterygota</taxon>
        <taxon>Diptera</taxon>
        <taxon>Brachycera</taxon>
        <taxon>Muscomorpha</taxon>
        <taxon>Oestroidea</taxon>
        <taxon>Calliphoridae</taxon>
        <taxon>Luciliinae</taxon>
        <taxon>Lucilia</taxon>
    </lineage>
</organism>
<dbReference type="EMBL" id="JRES01001365">
    <property type="protein sequence ID" value="KNC23335.1"/>
    <property type="molecule type" value="Genomic_DNA"/>
</dbReference>
<comment type="caution">
    <text evidence="2">The sequence shown here is derived from an EMBL/GenBank/DDBJ whole genome shotgun (WGS) entry which is preliminary data.</text>
</comment>
<accession>A0A0L0BTD0</accession>
<evidence type="ECO:0000313" key="3">
    <source>
        <dbReference type="Proteomes" id="UP000037069"/>
    </source>
</evidence>
<protein>
    <submittedName>
        <fullName evidence="2">Uncharacterized protein</fullName>
    </submittedName>
</protein>
<keyword evidence="1" id="KW-1133">Transmembrane helix</keyword>
<keyword evidence="3" id="KW-1185">Reference proteome</keyword>
<keyword evidence="1" id="KW-0472">Membrane</keyword>
<name>A0A0L0BTD0_LUCCU</name>
<evidence type="ECO:0000256" key="1">
    <source>
        <dbReference type="SAM" id="Phobius"/>
    </source>
</evidence>
<dbReference type="AlphaFoldDB" id="A0A0L0BTD0"/>
<gene>
    <name evidence="2" type="ORF">FF38_00467</name>
</gene>
<keyword evidence="1" id="KW-0812">Transmembrane</keyword>
<sequence>MGLILGDNLGLNVTLNFAKSFSANHLCRFCLIKKEKINFLRQELQTIRFLMVYLHSMRPKIMQLILCMIYTKGYAIIFFANR</sequence>